<evidence type="ECO:0000256" key="5">
    <source>
        <dbReference type="ARBA" id="ARBA00012161"/>
    </source>
</evidence>
<evidence type="ECO:0000256" key="9">
    <source>
        <dbReference type="ARBA" id="ARBA00022723"/>
    </source>
</evidence>
<gene>
    <name evidence="17" type="primary">LOC103257700</name>
</gene>
<dbReference type="AlphaFoldDB" id="A0A3Q0DUC0"/>
<sequence>CNDEESLVSYGHKVGSSGSHCEVSTFAHTCPLVSAYEKPDDDAAAIRTQQHSTQGRQWVVNGPMCLACLSRGCCLVIFRDALLNLLRSCLSLPHTEEQYKSSSIAKPPLCSMGLPTPQHKYNLQHRLYCWLFLMRVMDIPYLNLEGPDLQPKRDHVLHVTFPKEWKTSDLYQLFSAFGNIQISWIDDTSAFVSLSQPEQVQIAVNTSKYAESYRIQTYAQYVGKKQEEKQIKRKWTEDGWKEVDRKRLNTQCKSYALQNNYYYTNSFTTTGTVGKRNLSPSQEEAGLEDRVPGEISDAELEQTDSCAESLSEGRKKARKLKRMKKELSPAGAISDSPATLFEVPDMW</sequence>
<evidence type="ECO:0000256" key="11">
    <source>
        <dbReference type="ARBA" id="ARBA00022839"/>
    </source>
</evidence>
<keyword evidence="10" id="KW-0378">Hydrolase</keyword>
<evidence type="ECO:0000313" key="16">
    <source>
        <dbReference type="Proteomes" id="UP000189704"/>
    </source>
</evidence>
<dbReference type="RefSeq" id="XP_021566731.1">
    <property type="nucleotide sequence ID" value="XM_021711056.1"/>
</dbReference>
<feature type="non-terminal residue" evidence="17">
    <location>
        <position position="1"/>
    </location>
</feature>
<protein>
    <recommendedName>
        <fullName evidence="6">Poly(A)-specific ribonuclease PARN</fullName>
        <ecNumber evidence="5">3.1.13.4</ecNumber>
    </recommendedName>
    <alternativeName>
        <fullName evidence="14">Polyadenylate-specific ribonuclease</fullName>
    </alternativeName>
</protein>
<evidence type="ECO:0000313" key="17">
    <source>
        <dbReference type="RefSeq" id="XP_021566731.1"/>
    </source>
</evidence>
<keyword evidence="16" id="KW-1185">Reference proteome</keyword>
<keyword evidence="11" id="KW-0269">Exonuclease</keyword>
<keyword evidence="13" id="KW-0539">Nucleus</keyword>
<evidence type="ECO:0000259" key="15">
    <source>
        <dbReference type="Pfam" id="PF08675"/>
    </source>
</evidence>
<evidence type="ECO:0000256" key="6">
    <source>
        <dbReference type="ARBA" id="ARBA00015918"/>
    </source>
</evidence>
<organism evidence="16 17">
    <name type="scientific">Carlito syrichta</name>
    <name type="common">Philippine tarsier</name>
    <name type="synonym">Tarsius syrichta</name>
    <dbReference type="NCBI Taxonomy" id="1868482"/>
    <lineage>
        <taxon>Eukaryota</taxon>
        <taxon>Metazoa</taxon>
        <taxon>Chordata</taxon>
        <taxon>Craniata</taxon>
        <taxon>Vertebrata</taxon>
        <taxon>Euteleostomi</taxon>
        <taxon>Mammalia</taxon>
        <taxon>Eutheria</taxon>
        <taxon>Euarchontoglires</taxon>
        <taxon>Primates</taxon>
        <taxon>Haplorrhini</taxon>
        <taxon>Tarsiiformes</taxon>
        <taxon>Tarsiidae</taxon>
        <taxon>Carlito</taxon>
    </lineage>
</organism>
<comment type="catalytic activity">
    <reaction evidence="1">
        <text>Exonucleolytic cleavage of poly(A) to 5'-AMP.</text>
        <dbReference type="EC" id="3.1.13.4"/>
    </reaction>
</comment>
<dbReference type="KEGG" id="csyr:103257700"/>
<name>A0A3Q0DUC0_CARSF</name>
<dbReference type="OrthoDB" id="1432093at2759"/>
<dbReference type="GO" id="GO:0000289">
    <property type="term" value="P:nuclear-transcribed mRNA poly(A) tail shortening"/>
    <property type="evidence" value="ECO:0007669"/>
    <property type="project" value="TreeGrafter"/>
</dbReference>
<dbReference type="Proteomes" id="UP000189704">
    <property type="component" value="Unplaced"/>
</dbReference>
<dbReference type="GO" id="GO:0005634">
    <property type="term" value="C:nucleus"/>
    <property type="evidence" value="ECO:0007669"/>
    <property type="project" value="UniProtKB-SubCell"/>
</dbReference>
<comment type="similarity">
    <text evidence="4">Belongs to the CAF1 family.</text>
</comment>
<evidence type="ECO:0000256" key="12">
    <source>
        <dbReference type="ARBA" id="ARBA00022884"/>
    </source>
</evidence>
<dbReference type="InterPro" id="IPR035979">
    <property type="entry name" value="RBD_domain_sf"/>
</dbReference>
<evidence type="ECO:0000256" key="14">
    <source>
        <dbReference type="ARBA" id="ARBA00031923"/>
    </source>
</evidence>
<dbReference type="FunFam" id="3.30.70.330:FF:000196">
    <property type="entry name" value="Poly(A)-specific ribonuclease PARN"/>
    <property type="match status" value="1"/>
</dbReference>
<evidence type="ECO:0000256" key="1">
    <source>
        <dbReference type="ARBA" id="ARBA00001663"/>
    </source>
</evidence>
<dbReference type="InterPro" id="IPR051181">
    <property type="entry name" value="CAF1_poly(A)_ribonucleases"/>
</dbReference>
<dbReference type="PANTHER" id="PTHR15092:SF44">
    <property type="entry name" value="POLY(A)-SPECIFIC RIBONUCLEASE PARN"/>
    <property type="match status" value="1"/>
</dbReference>
<dbReference type="Gene3D" id="3.30.70.330">
    <property type="match status" value="1"/>
</dbReference>
<reference evidence="17" key="1">
    <citation type="submission" date="2025-08" db="UniProtKB">
        <authorList>
            <consortium name="RefSeq"/>
        </authorList>
    </citation>
    <scope>IDENTIFICATION</scope>
</reference>
<dbReference type="SUPFAM" id="SSF54928">
    <property type="entry name" value="RNA-binding domain, RBD"/>
    <property type="match status" value="1"/>
</dbReference>
<dbReference type="GO" id="GO:0005737">
    <property type="term" value="C:cytoplasm"/>
    <property type="evidence" value="ECO:0007669"/>
    <property type="project" value="UniProtKB-SubCell"/>
</dbReference>
<evidence type="ECO:0000256" key="10">
    <source>
        <dbReference type="ARBA" id="ARBA00022801"/>
    </source>
</evidence>
<dbReference type="GO" id="GO:1990432">
    <property type="term" value="P:siRNA 3'-end processing"/>
    <property type="evidence" value="ECO:0007669"/>
    <property type="project" value="TreeGrafter"/>
</dbReference>
<dbReference type="GeneID" id="103257700"/>
<proteinExistence type="inferred from homology"/>
<dbReference type="GO" id="GO:0046872">
    <property type="term" value="F:metal ion binding"/>
    <property type="evidence" value="ECO:0007669"/>
    <property type="project" value="UniProtKB-KW"/>
</dbReference>
<accession>A0A3Q0DUC0</accession>
<evidence type="ECO:0000256" key="7">
    <source>
        <dbReference type="ARBA" id="ARBA00022490"/>
    </source>
</evidence>
<dbReference type="GO" id="GO:0003723">
    <property type="term" value="F:RNA binding"/>
    <property type="evidence" value="ECO:0007669"/>
    <property type="project" value="UniProtKB-KW"/>
</dbReference>
<evidence type="ECO:0000256" key="3">
    <source>
        <dbReference type="ARBA" id="ARBA00004496"/>
    </source>
</evidence>
<evidence type="ECO:0000256" key="2">
    <source>
        <dbReference type="ARBA" id="ARBA00004123"/>
    </source>
</evidence>
<evidence type="ECO:0000256" key="4">
    <source>
        <dbReference type="ARBA" id="ARBA00008372"/>
    </source>
</evidence>
<evidence type="ECO:0000256" key="8">
    <source>
        <dbReference type="ARBA" id="ARBA00022722"/>
    </source>
</evidence>
<evidence type="ECO:0000256" key="13">
    <source>
        <dbReference type="ARBA" id="ARBA00023242"/>
    </source>
</evidence>
<dbReference type="InterPro" id="IPR012677">
    <property type="entry name" value="Nucleotide-bd_a/b_plait_sf"/>
</dbReference>
<keyword evidence="8" id="KW-0540">Nuclease</keyword>
<dbReference type="EC" id="3.1.13.4" evidence="5"/>
<dbReference type="GO" id="GO:1990431">
    <property type="term" value="P:priRNA 3'-end processing"/>
    <property type="evidence" value="ECO:0007669"/>
    <property type="project" value="TreeGrafter"/>
</dbReference>
<feature type="domain" description="Poly(A)-specific ribonuclease RNA-binding" evidence="15">
    <location>
        <begin position="146"/>
        <end position="223"/>
    </location>
</feature>
<dbReference type="GO" id="GO:0004535">
    <property type="term" value="F:poly(A)-specific ribonuclease activity"/>
    <property type="evidence" value="ECO:0007669"/>
    <property type="project" value="UniProtKB-EC"/>
</dbReference>
<keyword evidence="12" id="KW-0694">RNA-binding</keyword>
<keyword evidence="7" id="KW-0963">Cytoplasm</keyword>
<dbReference type="CDD" id="cd12428">
    <property type="entry name" value="RRM_PARN"/>
    <property type="match status" value="1"/>
</dbReference>
<dbReference type="Pfam" id="PF08675">
    <property type="entry name" value="RNA_bind"/>
    <property type="match status" value="1"/>
</dbReference>
<keyword evidence="9" id="KW-0479">Metal-binding</keyword>
<dbReference type="InterPro" id="IPR014789">
    <property type="entry name" value="PolyA-riboNase_RNA-binding"/>
</dbReference>
<comment type="subcellular location">
    <subcellularLocation>
        <location evidence="3">Cytoplasm</location>
    </subcellularLocation>
    <subcellularLocation>
        <location evidence="2">Nucleus</location>
    </subcellularLocation>
</comment>
<dbReference type="PANTHER" id="PTHR15092">
    <property type="entry name" value="POLY A -SPECIFIC RIBONUCLEASE/TARGET OF EGR1, MEMBER 1"/>
    <property type="match status" value="1"/>
</dbReference>